<sequence>MSENFQQHAADLVSTFKQQLSNSAIEHVGKAHFEQLELLVESALASISLSQMERTADQVQALAEALRNQAENTRPA</sequence>
<organism evidence="1 2">
    <name type="scientific">Oceanospirillum sediminis</name>
    <dbReference type="NCBI Taxonomy" id="2760088"/>
    <lineage>
        <taxon>Bacteria</taxon>
        <taxon>Pseudomonadati</taxon>
        <taxon>Pseudomonadota</taxon>
        <taxon>Gammaproteobacteria</taxon>
        <taxon>Oceanospirillales</taxon>
        <taxon>Oceanospirillaceae</taxon>
        <taxon>Oceanospirillum</taxon>
    </lineage>
</organism>
<evidence type="ECO:0000313" key="1">
    <source>
        <dbReference type="EMBL" id="MBB1489420.1"/>
    </source>
</evidence>
<evidence type="ECO:0000313" key="2">
    <source>
        <dbReference type="Proteomes" id="UP000565262"/>
    </source>
</evidence>
<dbReference type="EMBL" id="JACJFM010000053">
    <property type="protein sequence ID" value="MBB1489420.1"/>
    <property type="molecule type" value="Genomic_DNA"/>
</dbReference>
<accession>A0A839IXL0</accession>
<gene>
    <name evidence="1" type="ORF">H4O21_22675</name>
</gene>
<protein>
    <submittedName>
        <fullName evidence="1">Uncharacterized protein</fullName>
    </submittedName>
</protein>
<reference evidence="1 2" key="1">
    <citation type="submission" date="2020-08" db="EMBL/GenBank/DDBJ databases">
        <title>Oceanospirillum sp. nov. isolated from marine sediment.</title>
        <authorList>
            <person name="Ji X."/>
        </authorList>
    </citation>
    <scope>NUCLEOTIDE SEQUENCE [LARGE SCALE GENOMIC DNA]</scope>
    <source>
        <strain evidence="1 2">D5</strain>
    </source>
</reference>
<keyword evidence="2" id="KW-1185">Reference proteome</keyword>
<dbReference type="Proteomes" id="UP000565262">
    <property type="component" value="Unassembled WGS sequence"/>
</dbReference>
<proteinExistence type="predicted"/>
<comment type="caution">
    <text evidence="1">The sequence shown here is derived from an EMBL/GenBank/DDBJ whole genome shotgun (WGS) entry which is preliminary data.</text>
</comment>
<name>A0A839IXL0_9GAMM</name>
<dbReference type="RefSeq" id="WP_182811621.1">
    <property type="nucleotide sequence ID" value="NZ_JACJFM010000053.1"/>
</dbReference>
<dbReference type="AlphaFoldDB" id="A0A839IXL0"/>